<keyword evidence="3" id="KW-1185">Reference proteome</keyword>
<dbReference type="Proteomes" id="UP000503447">
    <property type="component" value="Chromosome"/>
</dbReference>
<evidence type="ECO:0000313" key="2">
    <source>
        <dbReference type="EMBL" id="QJW98412.1"/>
    </source>
</evidence>
<feature type="region of interest" description="Disordered" evidence="1">
    <location>
        <begin position="1"/>
        <end position="21"/>
    </location>
</feature>
<evidence type="ECO:0000256" key="1">
    <source>
        <dbReference type="SAM" id="MobiDB-lite"/>
    </source>
</evidence>
<evidence type="ECO:0008006" key="4">
    <source>
        <dbReference type="Google" id="ProtNLM"/>
    </source>
</evidence>
<accession>A0A6M5YZQ7</accession>
<gene>
    <name evidence="2" type="ORF">FTUN_6002</name>
</gene>
<evidence type="ECO:0000313" key="3">
    <source>
        <dbReference type="Proteomes" id="UP000503447"/>
    </source>
</evidence>
<dbReference type="InterPro" id="IPR013321">
    <property type="entry name" value="Arc_rbn_hlx_hlx"/>
</dbReference>
<sequence>MSKRVTFSARPPSAAPTDSASTVADQAAIDAWVNNEMLAVAEPVKRFTFEVPLSLHKRIKMQCAAQDRQMADVLRELLDKHFPAE</sequence>
<dbReference type="RefSeq" id="WP_171468879.1">
    <property type="nucleotide sequence ID" value="NZ_CP053452.2"/>
</dbReference>
<dbReference type="SUPFAM" id="SSF47598">
    <property type="entry name" value="Ribbon-helix-helix"/>
    <property type="match status" value="1"/>
</dbReference>
<name>A0A6M5YZQ7_9BACT</name>
<dbReference type="EMBL" id="CP053452">
    <property type="protein sequence ID" value="QJW98412.1"/>
    <property type="molecule type" value="Genomic_DNA"/>
</dbReference>
<proteinExistence type="predicted"/>
<dbReference type="InterPro" id="IPR010985">
    <property type="entry name" value="Ribbon_hlx_hlx"/>
</dbReference>
<organism evidence="2 3">
    <name type="scientific">Frigoriglobus tundricola</name>
    <dbReference type="NCBI Taxonomy" id="2774151"/>
    <lineage>
        <taxon>Bacteria</taxon>
        <taxon>Pseudomonadati</taxon>
        <taxon>Planctomycetota</taxon>
        <taxon>Planctomycetia</taxon>
        <taxon>Gemmatales</taxon>
        <taxon>Gemmataceae</taxon>
        <taxon>Frigoriglobus</taxon>
    </lineage>
</organism>
<protein>
    <recommendedName>
        <fullName evidence="4">Plasmid segregation centromere-binding protein ParG</fullName>
    </recommendedName>
</protein>
<reference evidence="3" key="1">
    <citation type="submission" date="2020-05" db="EMBL/GenBank/DDBJ databases">
        <title>Frigoriglobus tundricola gen. nov., sp. nov., a psychrotolerant cellulolytic planctomycete of the family Gemmataceae with two divergent copies of 16S rRNA gene.</title>
        <authorList>
            <person name="Kulichevskaya I.S."/>
            <person name="Ivanova A.A."/>
            <person name="Naumoff D.G."/>
            <person name="Beletsky A.V."/>
            <person name="Rijpstra W.I.C."/>
            <person name="Sinninghe Damste J.S."/>
            <person name="Mardanov A.V."/>
            <person name="Ravin N.V."/>
            <person name="Dedysh S.N."/>
        </authorList>
    </citation>
    <scope>NUCLEOTIDE SEQUENCE [LARGE SCALE GENOMIC DNA]</scope>
    <source>
        <strain evidence="3">PL17</strain>
    </source>
</reference>
<dbReference type="AlphaFoldDB" id="A0A6M5YZQ7"/>
<dbReference type="KEGG" id="ftj:FTUN_6002"/>
<dbReference type="Gene3D" id="1.10.1220.10">
    <property type="entry name" value="Met repressor-like"/>
    <property type="match status" value="1"/>
</dbReference>
<dbReference type="GO" id="GO:0006355">
    <property type="term" value="P:regulation of DNA-templated transcription"/>
    <property type="evidence" value="ECO:0007669"/>
    <property type="project" value="InterPro"/>
</dbReference>